<keyword evidence="4" id="KW-1185">Reference proteome</keyword>
<dbReference type="RefSeq" id="WP_244675948.1">
    <property type="nucleotide sequence ID" value="NZ_CP095046.1"/>
</dbReference>
<dbReference type="Pfam" id="PF23759">
    <property type="entry name" value="GBD_T9SS_assoc"/>
    <property type="match status" value="3"/>
</dbReference>
<evidence type="ECO:0000313" key="4">
    <source>
        <dbReference type="Proteomes" id="UP000831796"/>
    </source>
</evidence>
<reference evidence="3" key="1">
    <citation type="submission" date="2022-04" db="EMBL/GenBank/DDBJ databases">
        <title>Hymenobacter sp. isolated from the air.</title>
        <authorList>
            <person name="Won M."/>
            <person name="Lee C.-M."/>
            <person name="Woen H.-Y."/>
            <person name="Kwon S.-W."/>
        </authorList>
    </citation>
    <scope>NUCLEOTIDE SEQUENCE</scope>
    <source>
        <strain evidence="3">5116S-3</strain>
    </source>
</reference>
<organism evidence="3 4">
    <name type="scientific">Hymenobacter cellulosilyticus</name>
    <dbReference type="NCBI Taxonomy" id="2932248"/>
    <lineage>
        <taxon>Bacteria</taxon>
        <taxon>Pseudomonadati</taxon>
        <taxon>Bacteroidota</taxon>
        <taxon>Cytophagia</taxon>
        <taxon>Cytophagales</taxon>
        <taxon>Hymenobacteraceae</taxon>
        <taxon>Hymenobacter</taxon>
    </lineage>
</organism>
<dbReference type="InterPro" id="IPR036116">
    <property type="entry name" value="FN3_sf"/>
</dbReference>
<dbReference type="PROSITE" id="PS50853">
    <property type="entry name" value="FN3"/>
    <property type="match status" value="1"/>
</dbReference>
<dbReference type="InterPro" id="IPR056600">
    <property type="entry name" value="GBD_T9SS_assoc"/>
</dbReference>
<dbReference type="SUPFAM" id="SSF49265">
    <property type="entry name" value="Fibronectin type III"/>
    <property type="match status" value="1"/>
</dbReference>
<evidence type="ECO:0000313" key="3">
    <source>
        <dbReference type="EMBL" id="UOQ72589.1"/>
    </source>
</evidence>
<dbReference type="Gene3D" id="2.60.40.10">
    <property type="entry name" value="Immunoglobulins"/>
    <property type="match status" value="1"/>
</dbReference>
<dbReference type="AlphaFoldDB" id="A0A8T9QAP2"/>
<dbReference type="EMBL" id="CP095046">
    <property type="protein sequence ID" value="UOQ72589.1"/>
    <property type="molecule type" value="Genomic_DNA"/>
</dbReference>
<evidence type="ECO:0000256" key="1">
    <source>
        <dbReference type="SAM" id="MobiDB-lite"/>
    </source>
</evidence>
<feature type="domain" description="Fibronectin type-III" evidence="2">
    <location>
        <begin position="1"/>
        <end position="56"/>
    </location>
</feature>
<dbReference type="Gene3D" id="2.60.120.380">
    <property type="match status" value="2"/>
</dbReference>
<name>A0A8T9QAP2_9BACT</name>
<dbReference type="KEGG" id="hcu:MUN79_00890"/>
<protein>
    <recommendedName>
        <fullName evidence="2">Fibronectin type-III domain-containing protein</fullName>
    </recommendedName>
</protein>
<gene>
    <name evidence="3" type="ORF">MUN79_00890</name>
</gene>
<dbReference type="InterPro" id="IPR003961">
    <property type="entry name" value="FN3_dom"/>
</dbReference>
<dbReference type="Proteomes" id="UP000831796">
    <property type="component" value="Chromosome"/>
</dbReference>
<sequence>MPGSSAATTVTATAQTVTLTGLTANTAYDFYVTQLCGGTTGSSPISPVGTFTTRTAGPPANDNCASAVTLTPSATSTCSAATSGTVEGATGTTGLATPVGTADDDVWYKFTAAATTHTVTLTGTGDYVQEILSGSCGSLVSVDYSDPSVSTYSGLTVGSTYYVRVYSYGSAFPTTAAAAFTICVTSSPAPSNDACANAVTLTPATTGAACTAATSGTVEGATGTTGLAAPTGTADDDVWYRFTATSTVHTITLTGTGNYVQEILTGSCATPTSVGFSDPNAKTYTGLAVGTSYLVRVYSFGSVPVTGTAGAFTICVTSGAPPANDACANAVTLTPEALNAACSSATSGTVEGASGTTGLATPVGTADDDVWYKFTATATTHTVTLTGTGDYVQEILSGSCAALTSVGYSDPNAKTYSGLTVGTTYFVRVYSYASTSPQRRQRPSPSASPRPLRLRRRPTTTALVQLP</sequence>
<feature type="compositionally biased region" description="Low complexity" evidence="1">
    <location>
        <begin position="436"/>
        <end position="451"/>
    </location>
</feature>
<feature type="region of interest" description="Disordered" evidence="1">
    <location>
        <begin position="436"/>
        <end position="467"/>
    </location>
</feature>
<accession>A0A8T9QAP2</accession>
<proteinExistence type="predicted"/>
<dbReference type="InterPro" id="IPR013783">
    <property type="entry name" value="Ig-like_fold"/>
</dbReference>
<evidence type="ECO:0000259" key="2">
    <source>
        <dbReference type="PROSITE" id="PS50853"/>
    </source>
</evidence>